<dbReference type="HOGENOM" id="CLU_119426_0_1_9"/>
<feature type="active site" evidence="1">
    <location>
        <position position="37"/>
    </location>
</feature>
<keyword evidence="5" id="KW-1185">Reference proteome</keyword>
<proteinExistence type="predicted"/>
<dbReference type="STRING" id="720554.Clocl_0128"/>
<feature type="binding site" evidence="2">
    <location>
        <position position="64"/>
    </location>
    <ligand>
        <name>substrate</name>
    </ligand>
</feature>
<evidence type="ECO:0000259" key="3">
    <source>
        <dbReference type="Pfam" id="PF22636"/>
    </source>
</evidence>
<organism evidence="4 5">
    <name type="scientific">Acetivibrio clariflavus (strain DSM 19732 / NBRC 101661 / EBR45)</name>
    <name type="common">Clostridium clariflavum</name>
    <dbReference type="NCBI Taxonomy" id="720554"/>
    <lineage>
        <taxon>Bacteria</taxon>
        <taxon>Bacillati</taxon>
        <taxon>Bacillota</taxon>
        <taxon>Clostridia</taxon>
        <taxon>Eubacteriales</taxon>
        <taxon>Oscillospiraceae</taxon>
        <taxon>Acetivibrio</taxon>
    </lineage>
</organism>
<feature type="active site" evidence="1">
    <location>
        <position position="45"/>
    </location>
</feature>
<dbReference type="SUPFAM" id="SSF54637">
    <property type="entry name" value="Thioesterase/thiol ester dehydrase-isomerase"/>
    <property type="match status" value="1"/>
</dbReference>
<gene>
    <name evidence="4" type="ordered locus">Clocl_0128</name>
</gene>
<dbReference type="KEGG" id="ccl:Clocl_0128"/>
<dbReference type="Proteomes" id="UP000005435">
    <property type="component" value="Chromosome"/>
</dbReference>
<feature type="binding site" evidence="2">
    <location>
        <position position="64"/>
    </location>
    <ligand>
        <name>CoA</name>
        <dbReference type="ChEBI" id="CHEBI:57287"/>
    </ligand>
</feature>
<dbReference type="Gene3D" id="3.10.129.10">
    <property type="entry name" value="Hotdog Thioesterase"/>
    <property type="match status" value="1"/>
</dbReference>
<reference evidence="5" key="1">
    <citation type="submission" date="2011-12" db="EMBL/GenBank/DDBJ databases">
        <title>Complete sequence of Clostridium clariflavum DSM 19732.</title>
        <authorList>
            <consortium name="US DOE Joint Genome Institute"/>
            <person name="Lucas S."/>
            <person name="Han J."/>
            <person name="Lapidus A."/>
            <person name="Cheng J.-F."/>
            <person name="Goodwin L."/>
            <person name="Pitluck S."/>
            <person name="Peters L."/>
            <person name="Teshima H."/>
            <person name="Detter J.C."/>
            <person name="Han C."/>
            <person name="Tapia R."/>
            <person name="Land M."/>
            <person name="Hauser L."/>
            <person name="Kyrpides N."/>
            <person name="Ivanova N."/>
            <person name="Pagani I."/>
            <person name="Kitzmiller T."/>
            <person name="Lynd L."/>
            <person name="Izquierdo J."/>
            <person name="Woyke T."/>
        </authorList>
    </citation>
    <scope>NUCLEOTIDE SEQUENCE [LARGE SCALE GENOMIC DNA]</scope>
    <source>
        <strain evidence="5">DSM 19732 / NBRC 101661 / EBR45</strain>
    </source>
</reference>
<dbReference type="Pfam" id="PF22636">
    <property type="entry name" value="FlK"/>
    <property type="match status" value="1"/>
</dbReference>
<feature type="active site" evidence="1">
    <location>
        <position position="71"/>
    </location>
</feature>
<dbReference type="OrthoDB" id="6902891at2"/>
<name>G8M073_ACECE</name>
<dbReference type="InterPro" id="IPR025540">
    <property type="entry name" value="FlK"/>
</dbReference>
<evidence type="ECO:0000256" key="1">
    <source>
        <dbReference type="PIRSR" id="PIRSR014972-1"/>
    </source>
</evidence>
<dbReference type="eggNOG" id="COG5496">
    <property type="taxonomic scope" value="Bacteria"/>
</dbReference>
<dbReference type="RefSeq" id="WP_014253518.1">
    <property type="nucleotide sequence ID" value="NC_016627.1"/>
</dbReference>
<dbReference type="PANTHER" id="PTHR36934:SF1">
    <property type="entry name" value="THIOESTERASE DOMAIN-CONTAINING PROTEIN"/>
    <property type="match status" value="1"/>
</dbReference>
<dbReference type="PANTHER" id="PTHR36934">
    <property type="entry name" value="BLR0278 PROTEIN"/>
    <property type="match status" value="1"/>
</dbReference>
<dbReference type="EMBL" id="CP003065">
    <property type="protein sequence ID" value="AEV66880.1"/>
    <property type="molecule type" value="Genomic_DNA"/>
</dbReference>
<evidence type="ECO:0000313" key="4">
    <source>
        <dbReference type="EMBL" id="AEV66880.1"/>
    </source>
</evidence>
<dbReference type="PIRSF" id="PIRSF014972">
    <property type="entry name" value="FlK"/>
    <property type="match status" value="1"/>
</dbReference>
<dbReference type="InterPro" id="IPR029069">
    <property type="entry name" value="HotDog_dom_sf"/>
</dbReference>
<evidence type="ECO:0000256" key="2">
    <source>
        <dbReference type="PIRSR" id="PIRSR014972-2"/>
    </source>
</evidence>
<feature type="domain" description="Fluoroacetyl-CoA-specific thioesterase-like" evidence="3">
    <location>
        <begin position="20"/>
        <end position="120"/>
    </location>
</feature>
<protein>
    <submittedName>
        <fullName evidence="4">Putative thioesterase</fullName>
    </submittedName>
</protein>
<dbReference type="InterPro" id="IPR054485">
    <property type="entry name" value="FlK-like_dom"/>
</dbReference>
<evidence type="ECO:0000313" key="5">
    <source>
        <dbReference type="Proteomes" id="UP000005435"/>
    </source>
</evidence>
<reference evidence="4 5" key="2">
    <citation type="journal article" date="2012" name="Stand. Genomic Sci.">
        <title>Complete Genome Sequence of Clostridium clariflavum DSM 19732.</title>
        <authorList>
            <person name="Izquierdo J.A."/>
            <person name="Goodwin L."/>
            <person name="Davenport K.W."/>
            <person name="Teshima H."/>
            <person name="Bruce D."/>
            <person name="Detter C."/>
            <person name="Tapia R."/>
            <person name="Han S."/>
            <person name="Land M."/>
            <person name="Hauser L."/>
            <person name="Jeffries C.D."/>
            <person name="Han J."/>
            <person name="Pitluck S."/>
            <person name="Nolan M."/>
            <person name="Chen A."/>
            <person name="Huntemann M."/>
            <person name="Mavromatis K."/>
            <person name="Mikhailova N."/>
            <person name="Liolios K."/>
            <person name="Woyke T."/>
            <person name="Lynd L.R."/>
        </authorList>
    </citation>
    <scope>NUCLEOTIDE SEQUENCE [LARGE SCALE GENOMIC DNA]</scope>
    <source>
        <strain evidence="5">DSM 19732 / NBRC 101661 / EBR45</strain>
    </source>
</reference>
<dbReference type="AlphaFoldDB" id="G8M073"/>
<sequence length="133" mass="14507">MENINLKVGLTASIETKVFNKNSAEEMGSGDLDVYATPAMICLMERSASSAVSLHLPKGYTTVGTAINVKHMAATPIGMKVKAVAELISIEGRKLIFKVEAFDAKEKIGEGQHERYIVESARFRDKVYGKLNS</sequence>
<feature type="binding site" evidence="2">
    <location>
        <position position="115"/>
    </location>
    <ligand>
        <name>substrate</name>
    </ligand>
</feature>
<accession>G8M073</accession>